<evidence type="ECO:0000256" key="6">
    <source>
        <dbReference type="ARBA" id="ARBA00023136"/>
    </source>
</evidence>
<protein>
    <submittedName>
        <fullName evidence="12">H+/Cl-antiporter ClcA</fullName>
    </submittedName>
</protein>
<accession>A0A1T4QA91</accession>
<dbReference type="Pfam" id="PF00654">
    <property type="entry name" value="Voltage_CLC"/>
    <property type="match status" value="1"/>
</dbReference>
<keyword evidence="8" id="KW-0868">Chloride</keyword>
<keyword evidence="3 10" id="KW-0812">Transmembrane</keyword>
<feature type="transmembrane region" description="Helical" evidence="10">
    <location>
        <begin position="61"/>
        <end position="81"/>
    </location>
</feature>
<dbReference type="InterPro" id="IPR036721">
    <property type="entry name" value="RCK_C_sf"/>
</dbReference>
<dbReference type="InterPro" id="IPR001807">
    <property type="entry name" value="ClC"/>
</dbReference>
<evidence type="ECO:0000313" key="13">
    <source>
        <dbReference type="Proteomes" id="UP000243297"/>
    </source>
</evidence>
<feature type="transmembrane region" description="Helical" evidence="10">
    <location>
        <begin position="358"/>
        <end position="375"/>
    </location>
</feature>
<dbReference type="InterPro" id="IPR050368">
    <property type="entry name" value="ClC-type_chloride_channel"/>
</dbReference>
<dbReference type="InterPro" id="IPR014743">
    <property type="entry name" value="Cl-channel_core"/>
</dbReference>
<comment type="subcellular location">
    <subcellularLocation>
        <location evidence="1">Membrane</location>
        <topology evidence="1">Multi-pass membrane protein</topology>
    </subcellularLocation>
</comment>
<feature type="transmembrane region" description="Helical" evidence="10">
    <location>
        <begin position="299"/>
        <end position="317"/>
    </location>
</feature>
<dbReference type="SUPFAM" id="SSF116726">
    <property type="entry name" value="TrkA C-terminal domain-like"/>
    <property type="match status" value="1"/>
</dbReference>
<dbReference type="GO" id="GO:0034707">
    <property type="term" value="C:chloride channel complex"/>
    <property type="evidence" value="ECO:0007669"/>
    <property type="project" value="UniProtKB-KW"/>
</dbReference>
<gene>
    <name evidence="12" type="ORF">SAMN02745191_2367</name>
</gene>
<dbReference type="Gene3D" id="1.10.3080.10">
    <property type="entry name" value="Clc chloride channel"/>
    <property type="match status" value="1"/>
</dbReference>
<evidence type="ECO:0000259" key="11">
    <source>
        <dbReference type="PROSITE" id="PS51202"/>
    </source>
</evidence>
<dbReference type="GO" id="GO:0008324">
    <property type="term" value="F:monoatomic cation transmembrane transporter activity"/>
    <property type="evidence" value="ECO:0007669"/>
    <property type="project" value="InterPro"/>
</dbReference>
<feature type="transmembrane region" description="Helical" evidence="10">
    <location>
        <begin position="20"/>
        <end position="41"/>
    </location>
</feature>
<keyword evidence="13" id="KW-1185">Reference proteome</keyword>
<feature type="transmembrane region" description="Helical" evidence="10">
    <location>
        <begin position="382"/>
        <end position="407"/>
    </location>
</feature>
<sequence length="515" mass="55631">MSQKSVSEIYSDLNKLKWNVTFKGIIVGLFAGFIVALYRMGIEYATEKSIDIYRFLKVNPIYIVGWILIIVCIGVFISYLVKVSPDSKGSGIPQVESVLLYGRKMKSFLIIPVRFLAGILSAFFGVSLGREGPSIQIGACGGDIIASKLSKNKLEENYLITAGASAGLSAAFNAPLSGIIFSLEEVHRSFSPNILIAATTAALTADVVSKVIFGLKPVLSYVDVSQFPLTQYFWLIPLGIISGLVGVLVQKLLLGSGRVYAKLPPVFRPIIALLIALPFGLFLPQVLGGGQNLVQLSETAQMSIGVLCLMLVCKMIFTTTSFGSGIPGGIFMPILSMGALLGSLIAQLGFHFGVSPDMVSVFCICTMAGVMAASVKAPITSILLMVEMTGSLVHLLPVASVAFIALLTSDLLKTSPIYEMLLERLIDPILSHTKKKDKVILEMVVELGSEVAGNQIKDIQWPEGLLIVGIRRGDKEFVPNGDFKILQGDYLIILSSEHEYQIINTQINQLCKPTM</sequence>
<dbReference type="GO" id="GO:0005254">
    <property type="term" value="F:chloride channel activity"/>
    <property type="evidence" value="ECO:0007669"/>
    <property type="project" value="UniProtKB-KW"/>
</dbReference>
<keyword evidence="5" id="KW-0406">Ion transport</keyword>
<dbReference type="PROSITE" id="PS51202">
    <property type="entry name" value="RCK_C"/>
    <property type="match status" value="1"/>
</dbReference>
<feature type="transmembrane region" description="Helical" evidence="10">
    <location>
        <begin position="158"/>
        <end position="181"/>
    </location>
</feature>
<evidence type="ECO:0000256" key="10">
    <source>
        <dbReference type="SAM" id="Phobius"/>
    </source>
</evidence>
<keyword evidence="9" id="KW-0407">Ion channel</keyword>
<name>A0A1T4QA91_9FIRM</name>
<dbReference type="PANTHER" id="PTHR43427">
    <property type="entry name" value="CHLORIDE CHANNEL PROTEIN CLC-E"/>
    <property type="match status" value="1"/>
</dbReference>
<dbReference type="PRINTS" id="PR00762">
    <property type="entry name" value="CLCHANNEL"/>
</dbReference>
<evidence type="ECO:0000256" key="5">
    <source>
        <dbReference type="ARBA" id="ARBA00023065"/>
    </source>
</evidence>
<feature type="transmembrane region" description="Helical" evidence="10">
    <location>
        <begin position="232"/>
        <end position="254"/>
    </location>
</feature>
<keyword evidence="4 10" id="KW-1133">Transmembrane helix</keyword>
<feature type="domain" description="RCK C-terminal" evidence="11">
    <location>
        <begin position="427"/>
        <end position="509"/>
    </location>
</feature>
<keyword evidence="7" id="KW-0869">Chloride channel</keyword>
<proteinExistence type="predicted"/>
<dbReference type="Proteomes" id="UP000243297">
    <property type="component" value="Unassembled WGS sequence"/>
</dbReference>
<keyword evidence="6 10" id="KW-0472">Membrane</keyword>
<evidence type="ECO:0000256" key="4">
    <source>
        <dbReference type="ARBA" id="ARBA00022989"/>
    </source>
</evidence>
<dbReference type="RefSeq" id="WP_078712752.1">
    <property type="nucleotide sequence ID" value="NZ_FUWY01000009.1"/>
</dbReference>
<feature type="transmembrane region" description="Helical" evidence="10">
    <location>
        <begin position="266"/>
        <end position="287"/>
    </location>
</feature>
<dbReference type="EMBL" id="FUWY01000009">
    <property type="protein sequence ID" value="SKA00546.1"/>
    <property type="molecule type" value="Genomic_DNA"/>
</dbReference>
<dbReference type="Gene3D" id="3.30.70.1450">
    <property type="entry name" value="Regulator of K+ conductance, C-terminal domain"/>
    <property type="match status" value="1"/>
</dbReference>
<dbReference type="STRING" id="118967.SAMN02745191_2367"/>
<evidence type="ECO:0000256" key="2">
    <source>
        <dbReference type="ARBA" id="ARBA00022448"/>
    </source>
</evidence>
<feature type="transmembrane region" description="Helical" evidence="10">
    <location>
        <begin position="193"/>
        <end position="212"/>
    </location>
</feature>
<feature type="transmembrane region" description="Helical" evidence="10">
    <location>
        <begin position="108"/>
        <end position="128"/>
    </location>
</feature>
<dbReference type="PANTHER" id="PTHR43427:SF6">
    <property type="entry name" value="CHLORIDE CHANNEL PROTEIN CLC-E"/>
    <property type="match status" value="1"/>
</dbReference>
<evidence type="ECO:0000256" key="1">
    <source>
        <dbReference type="ARBA" id="ARBA00004141"/>
    </source>
</evidence>
<evidence type="ECO:0000256" key="7">
    <source>
        <dbReference type="ARBA" id="ARBA00023173"/>
    </source>
</evidence>
<dbReference type="SUPFAM" id="SSF81340">
    <property type="entry name" value="Clc chloride channel"/>
    <property type="match status" value="1"/>
</dbReference>
<dbReference type="GO" id="GO:0006813">
    <property type="term" value="P:potassium ion transport"/>
    <property type="evidence" value="ECO:0007669"/>
    <property type="project" value="InterPro"/>
</dbReference>
<evidence type="ECO:0000313" key="12">
    <source>
        <dbReference type="EMBL" id="SKA00546.1"/>
    </source>
</evidence>
<dbReference type="CDD" id="cd01031">
    <property type="entry name" value="EriC"/>
    <property type="match status" value="1"/>
</dbReference>
<feature type="transmembrane region" description="Helical" evidence="10">
    <location>
        <begin position="329"/>
        <end position="352"/>
    </location>
</feature>
<keyword evidence="2" id="KW-0813">Transport</keyword>
<evidence type="ECO:0000256" key="3">
    <source>
        <dbReference type="ARBA" id="ARBA00022692"/>
    </source>
</evidence>
<evidence type="ECO:0000256" key="8">
    <source>
        <dbReference type="ARBA" id="ARBA00023214"/>
    </source>
</evidence>
<reference evidence="13" key="1">
    <citation type="submission" date="2017-02" db="EMBL/GenBank/DDBJ databases">
        <authorList>
            <person name="Varghese N."/>
            <person name="Submissions S."/>
        </authorList>
    </citation>
    <scope>NUCLEOTIDE SEQUENCE [LARGE SCALE GENOMIC DNA]</scope>
    <source>
        <strain evidence="13">ATCC 25662</strain>
    </source>
</reference>
<organism evidence="12 13">
    <name type="scientific">Anaerorhabdus furcosa</name>
    <dbReference type="NCBI Taxonomy" id="118967"/>
    <lineage>
        <taxon>Bacteria</taxon>
        <taxon>Bacillati</taxon>
        <taxon>Bacillota</taxon>
        <taxon>Erysipelotrichia</taxon>
        <taxon>Erysipelotrichales</taxon>
        <taxon>Erysipelotrichaceae</taxon>
        <taxon>Anaerorhabdus</taxon>
    </lineage>
</organism>
<evidence type="ECO:0000256" key="9">
    <source>
        <dbReference type="ARBA" id="ARBA00023303"/>
    </source>
</evidence>
<dbReference type="InterPro" id="IPR006037">
    <property type="entry name" value="RCK_C"/>
</dbReference>
<dbReference type="AlphaFoldDB" id="A0A1T4QA91"/>
<dbReference type="Pfam" id="PF02080">
    <property type="entry name" value="TrkA_C"/>
    <property type="match status" value="1"/>
</dbReference>